<protein>
    <submittedName>
        <fullName evidence="2">Asparagine synthase (Glutamine-hydrolysing)</fullName>
    </submittedName>
</protein>
<sequence length="398" mass="43320">MTDLSLARPTAQDVACGIVLGQDPAAGPLTARLSAAGPPAAGPPAVRPGPVPAPLVALEQAVLPALCRPPCLVSFSGGVDSALVLAIAARVARREGLPDPVPVTWRFTDAPRAQESDWQDRVIAELGLGRHWRILSAGEDLDLVGPVAARLLDRYGQLHPPNRHLHLPIIELARGGALLTGVGGDQILAGWRRRPGSLRARLSRLRHSVGRRAAREPDPFPWLRPRVARELRRRFRAERRAEPHRLAGRVAWHLGRRDLTMTRASLTAVAADHDVLAVTPLLDEGFAVALATHRGRWRSPSRRELLADLADADLPPLVVAPRRKATFDEVFFRAGTREFVHGWDGTGVDETLVDPAALRREWTAWPVCPRTAALVHQVWLASRPAGTGPAQPIMEVPR</sequence>
<feature type="domain" description="Asparagine synthetase" evidence="1">
    <location>
        <begin position="67"/>
        <end position="364"/>
    </location>
</feature>
<name>A0A1C6UEC9_9ACTN</name>
<dbReference type="GO" id="GO:0004066">
    <property type="term" value="F:asparagine synthase (glutamine-hydrolyzing) activity"/>
    <property type="evidence" value="ECO:0007669"/>
    <property type="project" value="InterPro"/>
</dbReference>
<dbReference type="Gene3D" id="3.40.50.620">
    <property type="entry name" value="HUPs"/>
    <property type="match status" value="1"/>
</dbReference>
<dbReference type="GO" id="GO:0006529">
    <property type="term" value="P:asparagine biosynthetic process"/>
    <property type="evidence" value="ECO:0007669"/>
    <property type="project" value="InterPro"/>
</dbReference>
<dbReference type="InterPro" id="IPR014729">
    <property type="entry name" value="Rossmann-like_a/b/a_fold"/>
</dbReference>
<gene>
    <name evidence="2" type="ORF">GA0070617_2053</name>
</gene>
<keyword evidence="3" id="KW-1185">Reference proteome</keyword>
<dbReference type="Pfam" id="PF00733">
    <property type="entry name" value="Asn_synthase"/>
    <property type="match status" value="1"/>
</dbReference>
<dbReference type="RefSeq" id="WP_175440483.1">
    <property type="nucleotide sequence ID" value="NZ_BMMJ01000025.1"/>
</dbReference>
<proteinExistence type="predicted"/>
<evidence type="ECO:0000313" key="3">
    <source>
        <dbReference type="Proteomes" id="UP000198937"/>
    </source>
</evidence>
<dbReference type="SUPFAM" id="SSF52402">
    <property type="entry name" value="Adenine nucleotide alpha hydrolases-like"/>
    <property type="match status" value="1"/>
</dbReference>
<accession>A0A1C6UEC9</accession>
<dbReference type="STRING" id="683228.GA0070617_2053"/>
<organism evidence="2 3">
    <name type="scientific">Micromonospora yangpuensis</name>
    <dbReference type="NCBI Taxonomy" id="683228"/>
    <lineage>
        <taxon>Bacteria</taxon>
        <taxon>Bacillati</taxon>
        <taxon>Actinomycetota</taxon>
        <taxon>Actinomycetes</taxon>
        <taxon>Micromonosporales</taxon>
        <taxon>Micromonosporaceae</taxon>
        <taxon>Micromonospora</taxon>
    </lineage>
</organism>
<dbReference type="AlphaFoldDB" id="A0A1C6UEC9"/>
<reference evidence="2 3" key="1">
    <citation type="submission" date="2016-06" db="EMBL/GenBank/DDBJ databases">
        <authorList>
            <person name="Kjaerup R.B."/>
            <person name="Dalgaard T.S."/>
            <person name="Juul-Madsen H.R."/>
        </authorList>
    </citation>
    <scope>NUCLEOTIDE SEQUENCE [LARGE SCALE GENOMIC DNA]</scope>
    <source>
        <strain evidence="2 3">DSM 45577</strain>
    </source>
</reference>
<dbReference type="InterPro" id="IPR001962">
    <property type="entry name" value="Asn_synthase"/>
</dbReference>
<dbReference type="EMBL" id="FMIA01000002">
    <property type="protein sequence ID" value="SCL52362.1"/>
    <property type="molecule type" value="Genomic_DNA"/>
</dbReference>
<evidence type="ECO:0000313" key="2">
    <source>
        <dbReference type="EMBL" id="SCL52362.1"/>
    </source>
</evidence>
<dbReference type="Proteomes" id="UP000198937">
    <property type="component" value="Unassembled WGS sequence"/>
</dbReference>
<evidence type="ECO:0000259" key="1">
    <source>
        <dbReference type="Pfam" id="PF00733"/>
    </source>
</evidence>